<comment type="similarity">
    <text evidence="3 12">Belongs to the glycosyl hydrolase 47 family.</text>
</comment>
<dbReference type="SUPFAM" id="SSF48225">
    <property type="entry name" value="Seven-hairpin glycosidases"/>
    <property type="match status" value="1"/>
</dbReference>
<reference evidence="13" key="1">
    <citation type="submission" date="2020-11" db="EMBL/GenBank/DDBJ databases">
        <authorList>
            <person name="Tran Van P."/>
        </authorList>
    </citation>
    <scope>NUCLEOTIDE SEQUENCE</scope>
</reference>
<protein>
    <recommendedName>
        <fullName evidence="12">alpha-1,2-Mannosidase</fullName>
        <ecNumber evidence="12">3.2.1.-</ecNumber>
    </recommendedName>
</protein>
<dbReference type="InterPro" id="IPR012341">
    <property type="entry name" value="6hp_glycosidase-like_sf"/>
</dbReference>
<dbReference type="EC" id="3.2.1.-" evidence="12"/>
<evidence type="ECO:0000256" key="12">
    <source>
        <dbReference type="RuleBase" id="RU361193"/>
    </source>
</evidence>
<dbReference type="GO" id="GO:0016020">
    <property type="term" value="C:membrane"/>
    <property type="evidence" value="ECO:0007669"/>
    <property type="project" value="InterPro"/>
</dbReference>
<evidence type="ECO:0000256" key="11">
    <source>
        <dbReference type="PIRSR" id="PIRSR601382-3"/>
    </source>
</evidence>
<proteinExistence type="inferred from homology"/>
<sequence length="480" mass="54762">MTALEEDRIVEDDSPAAPKNVVVQMSNTDHITSKSTSSFAKQHMDIAQEMKNDKELQQEPTAKYPQPMKFRGPKNERQEAVVKAFHHAWNGYKKYSWGHDHLLPLSQYHQDWFDMGLTLVDSIDTMYIMGLQEEFQEAREWVANGLNVAVNEYVNLFEVIIRVLGGLLSAYHLSGDPLFLTKAEELGQNLMPAFALSGSGIPLSDVNPYSRHARSPSWSTASSTSEVTTIQLELRALSRATGNPLFEKAGMRVSEIVHELPKMSGLVPIFINPKTGKFQPHATITLGARGDSYYEYLLKQWLQTGKSLPMFKDDFIEAFKGIKSFLARRTFVNNLLFIGELKSGQAATFYKKMDHLTCFLPGTLILAVENGLPEYMKSFGEELLKTCYLTYKWNPTFLAPEITHFNFEAFEKYTRVEHGYSSIKDVRNPENPGYKDKMESFFLGETLKYFYLLFSDTPHEFDLTQWVFNTEGHPLPIFDS</sequence>
<dbReference type="PANTHER" id="PTHR11742">
    <property type="entry name" value="MANNOSYL-OLIGOSACCHARIDE ALPHA-1,2-MANNOSIDASE-RELATED"/>
    <property type="match status" value="1"/>
</dbReference>
<organism evidence="13">
    <name type="scientific">Darwinula stevensoni</name>
    <dbReference type="NCBI Taxonomy" id="69355"/>
    <lineage>
        <taxon>Eukaryota</taxon>
        <taxon>Metazoa</taxon>
        <taxon>Ecdysozoa</taxon>
        <taxon>Arthropoda</taxon>
        <taxon>Crustacea</taxon>
        <taxon>Oligostraca</taxon>
        <taxon>Ostracoda</taxon>
        <taxon>Podocopa</taxon>
        <taxon>Podocopida</taxon>
        <taxon>Darwinulocopina</taxon>
        <taxon>Darwinuloidea</taxon>
        <taxon>Darwinulidae</taxon>
        <taxon>Darwinula</taxon>
    </lineage>
</organism>
<dbReference type="PANTHER" id="PTHR11742:SF55">
    <property type="entry name" value="ENDOPLASMIC RETICULUM MANNOSYL-OLIGOSACCHARIDE 1,2-ALPHA-MANNOSIDASE"/>
    <property type="match status" value="1"/>
</dbReference>
<accession>A0A7R8ZZV8</accession>
<comment type="pathway">
    <text evidence="2">Protein modification; protein glycosylation.</text>
</comment>
<dbReference type="OrthoDB" id="8118055at2759"/>
<keyword evidence="4 10" id="KW-0479">Metal-binding</keyword>
<comment type="catalytic activity">
    <reaction evidence="8">
        <text>N(4)-(alpha-D-Man-(1-&gt;2)-alpha-D-Man-(1-&gt;2)-alpha-D-Man-(1-&gt;3)-[alpha-D-Man-(1-&gt;3)-[alpha-D-Man-(1-&gt;2)-alpha-D-Man-(1-&gt;6)]-alpha-D-Man-(1-&gt;6)]-beta-D-Man-(1-&gt;4)-beta-D-GlcNAc-(1-&gt;4)-beta-D-GlcNAc)-L-asparaginyl-[protein] (N-glucan mannose isomer 8A1,2,3B1,3) + 3 H2O = N(4)-(alpha-D-Man-(1-&gt;3)-[alpha-D-Man-(1-&gt;3)-[alpha-D-Man-(1-&gt;6)]-alpha-D-Man-(1-&gt;6)]-beta-D-Man-(1-&gt;4)-beta-D-GlcNAc-(1-&gt;4)-beta-D-GlcNAc)-L-asparaginyl-[protein] (N-glucan mannose isomer 5A1,2) + 3 beta-D-mannose</text>
        <dbReference type="Rhea" id="RHEA:56028"/>
        <dbReference type="Rhea" id="RHEA-COMP:14358"/>
        <dbReference type="Rhea" id="RHEA-COMP:14367"/>
        <dbReference type="ChEBI" id="CHEBI:15377"/>
        <dbReference type="ChEBI" id="CHEBI:28563"/>
        <dbReference type="ChEBI" id="CHEBI:59087"/>
        <dbReference type="ChEBI" id="CHEBI:60628"/>
        <dbReference type="EC" id="3.2.1.113"/>
    </reaction>
</comment>
<evidence type="ECO:0000256" key="5">
    <source>
        <dbReference type="ARBA" id="ARBA00022801"/>
    </source>
</evidence>
<comment type="cofactor">
    <cofactor evidence="1 10">
        <name>Ca(2+)</name>
        <dbReference type="ChEBI" id="CHEBI:29108"/>
    </cofactor>
</comment>
<evidence type="ECO:0000256" key="3">
    <source>
        <dbReference type="ARBA" id="ARBA00007658"/>
    </source>
</evidence>
<gene>
    <name evidence="13" type="ORF">DSTB1V02_LOCUS672</name>
</gene>
<evidence type="ECO:0000256" key="8">
    <source>
        <dbReference type="ARBA" id="ARBA00047669"/>
    </source>
</evidence>
<dbReference type="InterPro" id="IPR050749">
    <property type="entry name" value="Glycosyl_Hydrolase_47"/>
</dbReference>
<feature type="binding site" evidence="10">
    <location>
        <position position="470"/>
    </location>
    <ligand>
        <name>Ca(2+)</name>
        <dbReference type="ChEBI" id="CHEBI:29108"/>
    </ligand>
</feature>
<dbReference type="InterPro" id="IPR036026">
    <property type="entry name" value="Seven-hairpin_glycosidases"/>
</dbReference>
<dbReference type="EMBL" id="CAJPEV010000049">
    <property type="protein sequence ID" value="CAG0879614.1"/>
    <property type="molecule type" value="Genomic_DNA"/>
</dbReference>
<keyword evidence="5 12" id="KW-0378">Hydrolase</keyword>
<dbReference type="GO" id="GO:0005975">
    <property type="term" value="P:carbohydrate metabolic process"/>
    <property type="evidence" value="ECO:0007669"/>
    <property type="project" value="InterPro"/>
</dbReference>
<dbReference type="GO" id="GO:0005783">
    <property type="term" value="C:endoplasmic reticulum"/>
    <property type="evidence" value="ECO:0007669"/>
    <property type="project" value="TreeGrafter"/>
</dbReference>
<evidence type="ECO:0000256" key="2">
    <source>
        <dbReference type="ARBA" id="ARBA00004922"/>
    </source>
</evidence>
<dbReference type="Proteomes" id="UP000677054">
    <property type="component" value="Unassembled WGS sequence"/>
</dbReference>
<evidence type="ECO:0000313" key="13">
    <source>
        <dbReference type="EMBL" id="CAD7240654.1"/>
    </source>
</evidence>
<keyword evidence="7 11" id="KW-1015">Disulfide bond</keyword>
<dbReference type="PRINTS" id="PR00747">
    <property type="entry name" value="GLYHDRLASE47"/>
</dbReference>
<keyword evidence="6 10" id="KW-0106">Calcium</keyword>
<evidence type="ECO:0000256" key="6">
    <source>
        <dbReference type="ARBA" id="ARBA00022837"/>
    </source>
</evidence>
<keyword evidence="14" id="KW-1185">Reference proteome</keyword>
<evidence type="ECO:0000313" key="14">
    <source>
        <dbReference type="Proteomes" id="UP000677054"/>
    </source>
</evidence>
<dbReference type="InterPro" id="IPR001382">
    <property type="entry name" value="Glyco_hydro_47"/>
</dbReference>
<comment type="catalytic activity">
    <reaction evidence="9">
        <text>N(4)-(alpha-D-Man-(1-&gt;2)-alpha-D-Man-(1-&gt;2)-alpha-D-Man-(1-&gt;3)-[alpha-D-Man-(1-&gt;2)-alpha-D-Man-(1-&gt;3)-[alpha-D-Man-(1-&gt;2)-alpha-D-Man-(1-&gt;6)]-alpha-D-Man-(1-&gt;6)]-beta-D-Man-(1-&gt;4)-beta-D-GlcNAc-(1-&gt;4)-beta-D-GlcNAc)-L-asparaginyl-[protein] (N-glucan mannose isomer 9A1,2,3B1,2,3) + 4 H2O = N(4)-(alpha-D-Man-(1-&gt;3)-[alpha-D-Man-(1-&gt;3)-[alpha-D-Man-(1-&gt;6)]-alpha-D-Man-(1-&gt;6)]-beta-D-Man-(1-&gt;4)-beta-D-GlcNAc-(1-&gt;4)-beta-D-GlcNAc)-L-asparaginyl-[protein] (N-glucan mannose isomer 5A1,2) + 4 beta-D-mannose</text>
        <dbReference type="Rhea" id="RHEA:56008"/>
        <dbReference type="Rhea" id="RHEA-COMP:14356"/>
        <dbReference type="Rhea" id="RHEA-COMP:14367"/>
        <dbReference type="ChEBI" id="CHEBI:15377"/>
        <dbReference type="ChEBI" id="CHEBI:28563"/>
        <dbReference type="ChEBI" id="CHEBI:59087"/>
        <dbReference type="ChEBI" id="CHEBI:139493"/>
        <dbReference type="EC" id="3.2.1.113"/>
    </reaction>
</comment>
<dbReference type="GO" id="GO:0005509">
    <property type="term" value="F:calcium ion binding"/>
    <property type="evidence" value="ECO:0007669"/>
    <property type="project" value="InterPro"/>
</dbReference>
<dbReference type="Pfam" id="PF01532">
    <property type="entry name" value="Glyco_hydro_47"/>
    <property type="match status" value="2"/>
</dbReference>
<evidence type="ECO:0000256" key="10">
    <source>
        <dbReference type="PIRSR" id="PIRSR601382-2"/>
    </source>
</evidence>
<dbReference type="Gene3D" id="1.50.10.10">
    <property type="match status" value="2"/>
</dbReference>
<evidence type="ECO:0000256" key="4">
    <source>
        <dbReference type="ARBA" id="ARBA00022723"/>
    </source>
</evidence>
<name>A0A7R8ZZV8_9CRUS</name>
<feature type="disulfide bond" evidence="11">
    <location>
        <begin position="358"/>
        <end position="387"/>
    </location>
</feature>
<dbReference type="GO" id="GO:0004571">
    <property type="term" value="F:mannosyl-oligosaccharide 1,2-alpha-mannosidase activity"/>
    <property type="evidence" value="ECO:0007669"/>
    <property type="project" value="UniProtKB-EC"/>
</dbReference>
<evidence type="ECO:0000256" key="7">
    <source>
        <dbReference type="ARBA" id="ARBA00023157"/>
    </source>
</evidence>
<keyword evidence="12" id="KW-0326">Glycosidase</keyword>
<evidence type="ECO:0000256" key="1">
    <source>
        <dbReference type="ARBA" id="ARBA00001913"/>
    </source>
</evidence>
<evidence type="ECO:0000256" key="9">
    <source>
        <dbReference type="ARBA" id="ARBA00048605"/>
    </source>
</evidence>
<dbReference type="EMBL" id="LR899566">
    <property type="protein sequence ID" value="CAD7240654.1"/>
    <property type="molecule type" value="Genomic_DNA"/>
</dbReference>
<dbReference type="AlphaFoldDB" id="A0A7R8ZZV8"/>